<dbReference type="Proteomes" id="UP000002212">
    <property type="component" value="Chromosome"/>
</dbReference>
<dbReference type="Pfam" id="PF00753">
    <property type="entry name" value="Lactamase_B"/>
    <property type="match status" value="1"/>
</dbReference>
<dbReference type="InterPro" id="IPR001279">
    <property type="entry name" value="Metallo-B-lactamas"/>
</dbReference>
<dbReference type="SUPFAM" id="SSF56281">
    <property type="entry name" value="Metallo-hydrolase/oxidoreductase"/>
    <property type="match status" value="1"/>
</dbReference>
<feature type="domain" description="Metallo-beta-lactamase" evidence="1">
    <location>
        <begin position="66"/>
        <end position="264"/>
    </location>
</feature>
<dbReference type="SMART" id="SM00849">
    <property type="entry name" value="Lactamase_B"/>
    <property type="match status" value="1"/>
</dbReference>
<dbReference type="PANTHER" id="PTHR43223:SF2">
    <property type="entry name" value="METALLO-BETA-LACTAMASE DOMAIN-CONTAINING PROTEIN"/>
    <property type="match status" value="1"/>
</dbReference>
<dbReference type="GO" id="GO:0046983">
    <property type="term" value="F:protein dimerization activity"/>
    <property type="evidence" value="ECO:0007669"/>
    <property type="project" value="InterPro"/>
</dbReference>
<evidence type="ECO:0000259" key="1">
    <source>
        <dbReference type="SMART" id="SM00849"/>
    </source>
</evidence>
<dbReference type="STRING" id="632772.ROP_05490"/>
<dbReference type="AlphaFoldDB" id="C1ARW9"/>
<dbReference type="EMBL" id="AP011115">
    <property type="protein sequence ID" value="BAH48796.1"/>
    <property type="molecule type" value="Genomic_DNA"/>
</dbReference>
<evidence type="ECO:0000313" key="3">
    <source>
        <dbReference type="Proteomes" id="UP000002212"/>
    </source>
</evidence>
<evidence type="ECO:0000313" key="2">
    <source>
        <dbReference type="EMBL" id="BAH48796.1"/>
    </source>
</evidence>
<dbReference type="Gene3D" id="1.25.40.880">
    <property type="entry name" value="Alkyl sulfatase, dimerisation domain"/>
    <property type="match status" value="1"/>
</dbReference>
<dbReference type="Pfam" id="PF14863">
    <property type="entry name" value="Alkyl_sulf_dimr"/>
    <property type="match status" value="1"/>
</dbReference>
<dbReference type="KEGG" id="rop:ROP_05490"/>
<dbReference type="PATRIC" id="fig|632772.20.peg.606"/>
<dbReference type="InterPro" id="IPR052195">
    <property type="entry name" value="Bact_Alkyl/Aryl-Sulfatase"/>
</dbReference>
<dbReference type="PANTHER" id="PTHR43223">
    <property type="entry name" value="ALKYL/ARYL-SULFATASE"/>
    <property type="match status" value="1"/>
</dbReference>
<dbReference type="HOGENOM" id="CLU_014655_0_2_11"/>
<gene>
    <name evidence="2" type="ordered locus">ROP_05490</name>
</gene>
<dbReference type="InterPro" id="IPR029228">
    <property type="entry name" value="Alkyl_sulf_dimr"/>
</dbReference>
<organism evidence="2 3">
    <name type="scientific">Rhodococcus opacus (strain B4)</name>
    <dbReference type="NCBI Taxonomy" id="632772"/>
    <lineage>
        <taxon>Bacteria</taxon>
        <taxon>Bacillati</taxon>
        <taxon>Actinomycetota</taxon>
        <taxon>Actinomycetes</taxon>
        <taxon>Mycobacteriales</taxon>
        <taxon>Nocardiaceae</taxon>
        <taxon>Rhodococcus</taxon>
    </lineage>
</organism>
<dbReference type="Gene3D" id="3.60.15.30">
    <property type="entry name" value="Metallo-beta-lactamase domain"/>
    <property type="match status" value="1"/>
</dbReference>
<proteinExistence type="predicted"/>
<reference evidence="2 3" key="1">
    <citation type="submission" date="2009-03" db="EMBL/GenBank/DDBJ databases">
        <title>Comparison of the complete genome sequences of Rhodococcus erythropolis PR4 and Rhodococcus opacus B4.</title>
        <authorList>
            <person name="Takarada H."/>
            <person name="Sekine M."/>
            <person name="Hosoyama A."/>
            <person name="Yamada R."/>
            <person name="Fujisawa T."/>
            <person name="Omata S."/>
            <person name="Shimizu A."/>
            <person name="Tsukatani N."/>
            <person name="Tanikawa S."/>
            <person name="Fujita N."/>
            <person name="Harayama S."/>
        </authorList>
    </citation>
    <scope>NUCLEOTIDE SEQUENCE [LARGE SCALE GENOMIC DNA]</scope>
    <source>
        <strain evidence="2 3">B4</strain>
    </source>
</reference>
<dbReference type="InterPro" id="IPR036866">
    <property type="entry name" value="RibonucZ/Hydroxyglut_hydro"/>
</dbReference>
<accession>C1ARW9</accession>
<name>C1ARW9_RHOOB</name>
<sequence>MHRMRRMDRSVAVRHPRRGERHMTDIIDYADKVWKGEANQNAYHHGDLRTEGMHCIAEGTYMWPAFGNVYVFPTKAGLFVYDTGDRRTAEDLFAATRRISEQPVHTAVYSHGHVDHVFGMEPFDTEARERGWTRPTVLAHENVTRRFDRYKETRGYNGIINQRQFQAPNLVWPDEYRYPDVTFADQTTLAVDDLQVQLHHARGETDDAAIAWIPDRKILCCGDFFIWASPNAGNPQKVQRFAHEWARTLRWMADLGAEILLPGHGLPVLGADRIRTTLTDAAELLEILHGRTLEMMNAGATLDEVVHSVAAPGELLRKPYLAPSYDEPEFVIRNVWRLYGGWYDGNPAHLKSAPRADLAREIADLGGGAAQLAERARALLARGEHRLAGHFAQMATDADPQNRDSHQVRVDVFGQLEQGATSTMAKGVYGWAVAESRAFLDGSDHATELKAKTAGRARWAF</sequence>
<dbReference type="InterPro" id="IPR038536">
    <property type="entry name" value="Alkyl/aryl-sulf_dimr_sf"/>
</dbReference>
<protein>
    <recommendedName>
        <fullName evidence="1">Metallo-beta-lactamase domain-containing protein</fullName>
    </recommendedName>
</protein>